<proteinExistence type="predicted"/>
<reference evidence="1 2" key="1">
    <citation type="journal article" date="2019" name="Int. J. Syst. Evol. Microbiol.">
        <title>The Global Catalogue of Microorganisms (GCM) 10K type strain sequencing project: providing services to taxonomists for standard genome sequencing and annotation.</title>
        <authorList>
            <consortium name="The Broad Institute Genomics Platform"/>
            <consortium name="The Broad Institute Genome Sequencing Center for Infectious Disease"/>
            <person name="Wu L."/>
            <person name="Ma J."/>
        </authorList>
    </citation>
    <scope>NUCLEOTIDE SEQUENCE [LARGE SCALE GENOMIC DNA]</scope>
    <source>
        <strain evidence="1 2">CGMCC 1.3240</strain>
    </source>
</reference>
<dbReference type="Proteomes" id="UP001596312">
    <property type="component" value="Unassembled WGS sequence"/>
</dbReference>
<evidence type="ECO:0000313" key="1">
    <source>
        <dbReference type="EMBL" id="MFC6906855.1"/>
    </source>
</evidence>
<protein>
    <submittedName>
        <fullName evidence="1">Uncharacterized protein</fullName>
    </submittedName>
</protein>
<dbReference type="AlphaFoldDB" id="A0ABD5VCC4"/>
<evidence type="ECO:0000313" key="2">
    <source>
        <dbReference type="Proteomes" id="UP001596312"/>
    </source>
</evidence>
<dbReference type="EMBL" id="JBHSXQ010000006">
    <property type="protein sequence ID" value="MFC6906855.1"/>
    <property type="molecule type" value="Genomic_DNA"/>
</dbReference>
<gene>
    <name evidence="1" type="ORF">ACFQGH_16805</name>
</gene>
<comment type="caution">
    <text evidence="1">The sequence shown here is derived from an EMBL/GenBank/DDBJ whole genome shotgun (WGS) entry which is preliminary data.</text>
</comment>
<keyword evidence="2" id="KW-1185">Reference proteome</keyword>
<dbReference type="RefSeq" id="WP_340605439.1">
    <property type="nucleotide sequence ID" value="NZ_JBBMXV010000006.1"/>
</dbReference>
<name>A0ABD5VCC4_9EURY</name>
<sequence length="93" mass="9994">MSPTVLELQNAIRTAVGRFEREVSASFTKEKLIAIANGVGYTVDEGSRPSTTTMRAGIRWETGLSESKEAASGGSFIKDELQAIADELGVQME</sequence>
<organism evidence="1 2">
    <name type="scientific">Halalkalicoccus tibetensis</name>
    <dbReference type="NCBI Taxonomy" id="175632"/>
    <lineage>
        <taxon>Archaea</taxon>
        <taxon>Methanobacteriati</taxon>
        <taxon>Methanobacteriota</taxon>
        <taxon>Stenosarchaea group</taxon>
        <taxon>Halobacteria</taxon>
        <taxon>Halobacteriales</taxon>
        <taxon>Halococcaceae</taxon>
        <taxon>Halalkalicoccus</taxon>
    </lineage>
</organism>
<accession>A0ABD5VCC4</accession>